<evidence type="ECO:0000313" key="2">
    <source>
        <dbReference type="EMBL" id="KAK1117088.1"/>
    </source>
</evidence>
<comment type="caution">
    <text evidence="2">The sequence shown here is derived from an EMBL/GenBank/DDBJ whole genome shotgun (WGS) entry which is preliminary data.</text>
</comment>
<accession>A0AA40KE70</accession>
<sequence length="88" mass="9852">MPRKERSQRYLSKHRQPETLGAAYSCQTVGRQSSGGIVRHKSPLNDKRKGDKKAGVGHALEGKGGTGRLIRWQEGLAYEREQTYLNDA</sequence>
<dbReference type="AlphaFoldDB" id="A0AA40KE70"/>
<keyword evidence="3" id="KW-1185">Reference proteome</keyword>
<dbReference type="EMBL" id="JAHYIQ010000056">
    <property type="protein sequence ID" value="KAK1117088.1"/>
    <property type="molecule type" value="Genomic_DNA"/>
</dbReference>
<protein>
    <submittedName>
        <fullName evidence="2">Uncharacterized protein</fullName>
    </submittedName>
</protein>
<feature type="compositionally biased region" description="Polar residues" evidence="1">
    <location>
        <begin position="25"/>
        <end position="35"/>
    </location>
</feature>
<evidence type="ECO:0000256" key="1">
    <source>
        <dbReference type="SAM" id="MobiDB-lite"/>
    </source>
</evidence>
<reference evidence="2" key="1">
    <citation type="submission" date="2021-10" db="EMBL/GenBank/DDBJ databases">
        <title>Melipona bicolor Genome sequencing and assembly.</title>
        <authorList>
            <person name="Araujo N.S."/>
            <person name="Arias M.C."/>
        </authorList>
    </citation>
    <scope>NUCLEOTIDE SEQUENCE</scope>
    <source>
        <strain evidence="2">USP_2M_L1-L4_2017</strain>
        <tissue evidence="2">Whole body</tissue>
    </source>
</reference>
<name>A0AA40KE70_9HYME</name>
<dbReference type="Proteomes" id="UP001177670">
    <property type="component" value="Unassembled WGS sequence"/>
</dbReference>
<feature type="region of interest" description="Disordered" evidence="1">
    <location>
        <begin position="1"/>
        <end position="64"/>
    </location>
</feature>
<evidence type="ECO:0000313" key="3">
    <source>
        <dbReference type="Proteomes" id="UP001177670"/>
    </source>
</evidence>
<organism evidence="2 3">
    <name type="scientific">Melipona bicolor</name>
    <dbReference type="NCBI Taxonomy" id="60889"/>
    <lineage>
        <taxon>Eukaryota</taxon>
        <taxon>Metazoa</taxon>
        <taxon>Ecdysozoa</taxon>
        <taxon>Arthropoda</taxon>
        <taxon>Hexapoda</taxon>
        <taxon>Insecta</taxon>
        <taxon>Pterygota</taxon>
        <taxon>Neoptera</taxon>
        <taxon>Endopterygota</taxon>
        <taxon>Hymenoptera</taxon>
        <taxon>Apocrita</taxon>
        <taxon>Aculeata</taxon>
        <taxon>Apoidea</taxon>
        <taxon>Anthophila</taxon>
        <taxon>Apidae</taxon>
        <taxon>Melipona</taxon>
    </lineage>
</organism>
<feature type="compositionally biased region" description="Basic and acidic residues" evidence="1">
    <location>
        <begin position="43"/>
        <end position="54"/>
    </location>
</feature>
<proteinExistence type="predicted"/>
<gene>
    <name evidence="2" type="ORF">K0M31_017011</name>
</gene>